<dbReference type="SUPFAM" id="SSF55418">
    <property type="entry name" value="eIF4e-like"/>
    <property type="match status" value="1"/>
</dbReference>
<evidence type="ECO:0000313" key="8">
    <source>
        <dbReference type="Proteomes" id="UP000188320"/>
    </source>
</evidence>
<keyword evidence="3" id="KW-0810">Translation regulation</keyword>
<evidence type="ECO:0000256" key="6">
    <source>
        <dbReference type="RuleBase" id="RU004374"/>
    </source>
</evidence>
<proteinExistence type="inferred from homology"/>
<keyword evidence="5 6" id="KW-0648">Protein biosynthesis</keyword>
<evidence type="ECO:0000256" key="2">
    <source>
        <dbReference type="ARBA" id="ARBA00022540"/>
    </source>
</evidence>
<keyword evidence="2 6" id="KW-0396">Initiation factor</keyword>
<evidence type="ECO:0000313" key="7">
    <source>
        <dbReference type="EMBL" id="OMH85556.1"/>
    </source>
</evidence>
<dbReference type="GO" id="GO:0016281">
    <property type="term" value="C:eukaryotic translation initiation factor 4F complex"/>
    <property type="evidence" value="ECO:0007669"/>
    <property type="project" value="TreeGrafter"/>
</dbReference>
<dbReference type="AlphaFoldDB" id="A0A1R1PX41"/>
<sequence length="195" mass="22324">MTAKVTVFEDQEKFNSLHPLQHEWVLWYDSPNKRINSQNWSQNLKEVVEISTVEEFWGVINNVVSAIEIPFGANFHLFKKGIKPMWEDPANAHGGKWSFNFGRTRGDNINEVWINTLLGAIGETFEDHDNICGLVFSNRRVMFKIGLWVKSNDDKVKNKETGAHFKRLLGLGENDSLEYQPHDGGHGDNSQKLVV</sequence>
<evidence type="ECO:0000256" key="3">
    <source>
        <dbReference type="ARBA" id="ARBA00022845"/>
    </source>
</evidence>
<comment type="caution">
    <text evidence="7">The sequence shown here is derived from an EMBL/GenBank/DDBJ whole genome shotgun (WGS) entry which is preliminary data.</text>
</comment>
<dbReference type="GO" id="GO:0000340">
    <property type="term" value="F:RNA 7-methylguanosine cap binding"/>
    <property type="evidence" value="ECO:0007669"/>
    <property type="project" value="TreeGrafter"/>
</dbReference>
<evidence type="ECO:0000256" key="5">
    <source>
        <dbReference type="ARBA" id="ARBA00022917"/>
    </source>
</evidence>
<gene>
    <name evidence="7" type="ORF">AX774_g895</name>
</gene>
<protein>
    <submittedName>
        <fullName evidence="7">Eukaryotic translation initiation factor 4E</fullName>
    </submittedName>
</protein>
<name>A0A1R1PX41_ZANCU</name>
<dbReference type="Gene3D" id="3.30.760.10">
    <property type="entry name" value="RNA Cap, Translation Initiation Factor Eif4e"/>
    <property type="match status" value="1"/>
</dbReference>
<evidence type="ECO:0000256" key="1">
    <source>
        <dbReference type="ARBA" id="ARBA00009860"/>
    </source>
</evidence>
<dbReference type="Proteomes" id="UP000188320">
    <property type="component" value="Unassembled WGS sequence"/>
</dbReference>
<dbReference type="OrthoDB" id="590761at2759"/>
<organism evidence="7 8">
    <name type="scientific">Zancudomyces culisetae</name>
    <name type="common">Gut fungus</name>
    <name type="synonym">Smittium culisetae</name>
    <dbReference type="NCBI Taxonomy" id="1213189"/>
    <lineage>
        <taxon>Eukaryota</taxon>
        <taxon>Fungi</taxon>
        <taxon>Fungi incertae sedis</taxon>
        <taxon>Zoopagomycota</taxon>
        <taxon>Kickxellomycotina</taxon>
        <taxon>Harpellomycetes</taxon>
        <taxon>Harpellales</taxon>
        <taxon>Legeriomycetaceae</taxon>
        <taxon>Zancudomyces</taxon>
    </lineage>
</organism>
<reference evidence="8" key="1">
    <citation type="submission" date="2017-01" db="EMBL/GenBank/DDBJ databases">
        <authorList>
            <person name="Wang Y."/>
            <person name="White M."/>
            <person name="Kvist S."/>
            <person name="Moncalvo J.-M."/>
        </authorList>
    </citation>
    <scope>NUCLEOTIDE SEQUENCE [LARGE SCALE GENOMIC DNA]</scope>
    <source>
        <strain evidence="8">COL-18-3</strain>
    </source>
</reference>
<dbReference type="GO" id="GO:0003743">
    <property type="term" value="F:translation initiation factor activity"/>
    <property type="evidence" value="ECO:0007669"/>
    <property type="project" value="UniProtKB-KW"/>
</dbReference>
<keyword evidence="4 6" id="KW-0694">RNA-binding</keyword>
<dbReference type="EMBL" id="LSSK01000072">
    <property type="protein sequence ID" value="OMH85556.1"/>
    <property type="molecule type" value="Genomic_DNA"/>
</dbReference>
<dbReference type="GO" id="GO:0006417">
    <property type="term" value="P:regulation of translation"/>
    <property type="evidence" value="ECO:0007669"/>
    <property type="project" value="UniProtKB-KW"/>
</dbReference>
<accession>A0A1R1PX41</accession>
<comment type="similarity">
    <text evidence="1 6">Belongs to the eukaryotic initiation factor 4E family.</text>
</comment>
<dbReference type="InterPro" id="IPR023398">
    <property type="entry name" value="TIF_eIF4e-like"/>
</dbReference>
<dbReference type="PANTHER" id="PTHR11960:SF8">
    <property type="entry name" value="EUKARYOTIC TRANSLATION INITIATION FACTOR 4E1-RELATED"/>
    <property type="match status" value="1"/>
</dbReference>
<dbReference type="InterPro" id="IPR001040">
    <property type="entry name" value="TIF_eIF_4E"/>
</dbReference>
<evidence type="ECO:0000256" key="4">
    <source>
        <dbReference type="ARBA" id="ARBA00022884"/>
    </source>
</evidence>
<dbReference type="Pfam" id="PF01652">
    <property type="entry name" value="IF4E"/>
    <property type="match status" value="1"/>
</dbReference>
<keyword evidence="8" id="KW-1185">Reference proteome</keyword>
<dbReference type="PANTHER" id="PTHR11960">
    <property type="entry name" value="EUKARYOTIC TRANSLATION INITIATION FACTOR 4E RELATED"/>
    <property type="match status" value="1"/>
</dbReference>